<keyword evidence="3" id="KW-0732">Signal</keyword>
<proteinExistence type="predicted"/>
<evidence type="ECO:0000313" key="5">
    <source>
        <dbReference type="Proteomes" id="UP000650467"/>
    </source>
</evidence>
<keyword evidence="2" id="KW-1133">Transmembrane helix</keyword>
<feature type="transmembrane region" description="Helical" evidence="2">
    <location>
        <begin position="431"/>
        <end position="450"/>
    </location>
</feature>
<feature type="transmembrane region" description="Helical" evidence="2">
    <location>
        <begin position="294"/>
        <end position="320"/>
    </location>
</feature>
<gene>
    <name evidence="4" type="ORF">HXX76_011288</name>
</gene>
<dbReference type="EMBL" id="JAEHOC010000032">
    <property type="protein sequence ID" value="KAG2429047.1"/>
    <property type="molecule type" value="Genomic_DNA"/>
</dbReference>
<accession>A0A835SPT4</accession>
<keyword evidence="2" id="KW-0472">Membrane</keyword>
<feature type="transmembrane region" description="Helical" evidence="2">
    <location>
        <begin position="462"/>
        <end position="490"/>
    </location>
</feature>
<sequence length="953" mass="106069">MKLKIWLAVIWFAAAGLAVTYHYPPETGMMHSTMKSLMTSYEPAPGANMADVQMAKTFQAGVAHALGFLKAYINKANLEGEPEGRIPVTEYDKMMFARITVDFKSNCKPGLQEKGMMCYTNGTDPLSGAKLSQARLVELVDADGEKKVTLFDKGDTRATALARIVAIESESLTFISTYSFTTKVEFGTFNELSSYYRTAYIFTISRKNSDSIGSQALREVSVAIDCVDMRNLPLYIASDDYIRIVIELVSFAFLLKTFWDEYVQLQVVRAWRGLYLTPEELADKKKGRRRALHAVWFFITQPWNFIDLLTLVNYTIWWIVYAVHVIKSFSMDITEIDSVSDYIENREYADARLRHMVWGIFSAVLIGLRILPQLKTHGGLRIYSATLKLSWHRLKDLIVFFGYVGFLVTTLASPLFELTGANRLFKDTGTGLLNVGLLTFQYMGYTEYFAADAPTFGEYRLIFMFIFWAVVIILAIISQNVLLALVASAYEEAREAEGAVERTHFTLSFYRIWWMFYARWHRWIRRKSRCQLLRELMAATRRPDVTFYQHVFVRWAVSDLPEARLLTMLYSDPASEVLYMYSPWAWYRVSPEDESQMTPWDEQLDYPMYCWADVPVDKRPGAKPRLLRPPPLYTAGSASGRAASRARMPINYSDADPVFAMTEAEVNDLIDSVEDCWGRMQRYRTVVKFADVGWSEEGRELLREGLLEVYRRHMVAECTTSAVKTNAGISATGSVKSAALLDELGGSNPSGTGKGRTSSSSAVAAKALASLPEGEAAAGGPTLEDSLEASAAEAAFRRNRQFSMFNRRGRIADNLDLLWGEVQSLRVQQLEIKALLEALVVQQQHGGLLGGGGGGGQQQQQQRPPSGQGAGGHTMLQLPLSEMRSGGSATSAAAAARHMSPPPSKQQPGTAAFRNAPGTHNGNSGGDGSPQAGGYDNGDGDDNTIKAVGLLDE</sequence>
<evidence type="ECO:0000256" key="3">
    <source>
        <dbReference type="SAM" id="SignalP"/>
    </source>
</evidence>
<organism evidence="4 5">
    <name type="scientific">Chlamydomonas incerta</name>
    <dbReference type="NCBI Taxonomy" id="51695"/>
    <lineage>
        <taxon>Eukaryota</taxon>
        <taxon>Viridiplantae</taxon>
        <taxon>Chlorophyta</taxon>
        <taxon>core chlorophytes</taxon>
        <taxon>Chlorophyceae</taxon>
        <taxon>CS clade</taxon>
        <taxon>Chlamydomonadales</taxon>
        <taxon>Chlamydomonadaceae</taxon>
        <taxon>Chlamydomonas</taxon>
    </lineage>
</organism>
<evidence type="ECO:0000313" key="4">
    <source>
        <dbReference type="EMBL" id="KAG2429047.1"/>
    </source>
</evidence>
<evidence type="ECO:0000256" key="1">
    <source>
        <dbReference type="SAM" id="MobiDB-lite"/>
    </source>
</evidence>
<feature type="compositionally biased region" description="Low complexity" evidence="1">
    <location>
        <begin position="885"/>
        <end position="896"/>
    </location>
</feature>
<keyword evidence="2" id="KW-0812">Transmembrane</keyword>
<feature type="chain" id="PRO_5032506846" evidence="3">
    <location>
        <begin position="19"/>
        <end position="953"/>
    </location>
</feature>
<feature type="region of interest" description="Disordered" evidence="1">
    <location>
        <begin position="849"/>
        <end position="953"/>
    </location>
</feature>
<dbReference type="Proteomes" id="UP000650467">
    <property type="component" value="Unassembled WGS sequence"/>
</dbReference>
<name>A0A835SPT4_CHLIN</name>
<feature type="signal peptide" evidence="3">
    <location>
        <begin position="1"/>
        <end position="18"/>
    </location>
</feature>
<evidence type="ECO:0000256" key="2">
    <source>
        <dbReference type="SAM" id="Phobius"/>
    </source>
</evidence>
<comment type="caution">
    <text evidence="4">The sequence shown here is derived from an EMBL/GenBank/DDBJ whole genome shotgun (WGS) entry which is preliminary data.</text>
</comment>
<dbReference type="OrthoDB" id="532662at2759"/>
<keyword evidence="5" id="KW-1185">Reference proteome</keyword>
<dbReference type="AlphaFoldDB" id="A0A835SPT4"/>
<protein>
    <submittedName>
        <fullName evidence="4">Uncharacterized protein</fullName>
    </submittedName>
</protein>
<feature type="transmembrane region" description="Helical" evidence="2">
    <location>
        <begin position="397"/>
        <end position="416"/>
    </location>
</feature>
<feature type="compositionally biased region" description="Low complexity" evidence="1">
    <location>
        <begin position="858"/>
        <end position="867"/>
    </location>
</feature>
<reference evidence="4" key="1">
    <citation type="journal article" date="2020" name="bioRxiv">
        <title>Comparative genomics of Chlamydomonas.</title>
        <authorList>
            <person name="Craig R.J."/>
            <person name="Hasan A.R."/>
            <person name="Ness R.W."/>
            <person name="Keightley P.D."/>
        </authorList>
    </citation>
    <scope>NUCLEOTIDE SEQUENCE</scope>
    <source>
        <strain evidence="4">SAG 7.73</strain>
    </source>
</reference>